<feature type="domain" description="PAS" evidence="1">
    <location>
        <begin position="334"/>
        <end position="374"/>
    </location>
</feature>
<dbReference type="Gene3D" id="3.20.20.450">
    <property type="entry name" value="EAL domain"/>
    <property type="match status" value="1"/>
</dbReference>
<evidence type="ECO:0000259" key="3">
    <source>
        <dbReference type="PROSITE" id="PS50883"/>
    </source>
</evidence>
<proteinExistence type="predicted"/>
<dbReference type="SMART" id="SM00091">
    <property type="entry name" value="PAS"/>
    <property type="match status" value="2"/>
</dbReference>
<dbReference type="InterPro" id="IPR000700">
    <property type="entry name" value="PAS-assoc_C"/>
</dbReference>
<dbReference type="InterPro" id="IPR000160">
    <property type="entry name" value="GGDEF_dom"/>
</dbReference>
<feature type="domain" description="PAC" evidence="2">
    <location>
        <begin position="408"/>
        <end position="462"/>
    </location>
</feature>
<dbReference type="SUPFAM" id="SSF55073">
    <property type="entry name" value="Nucleotide cyclase"/>
    <property type="match status" value="1"/>
</dbReference>
<dbReference type="InterPro" id="IPR013656">
    <property type="entry name" value="PAS_4"/>
</dbReference>
<dbReference type="Pfam" id="PF00990">
    <property type="entry name" value="GGDEF"/>
    <property type="match status" value="1"/>
</dbReference>
<dbReference type="InterPro" id="IPR029787">
    <property type="entry name" value="Nucleotide_cyclase"/>
</dbReference>
<name>A0ABQ2EUW5_9DEIO</name>
<dbReference type="CDD" id="cd01948">
    <property type="entry name" value="EAL"/>
    <property type="match status" value="1"/>
</dbReference>
<organism evidence="5 6">
    <name type="scientific">Deinococcus malanensis</name>
    <dbReference type="NCBI Taxonomy" id="1706855"/>
    <lineage>
        <taxon>Bacteria</taxon>
        <taxon>Thermotogati</taxon>
        <taxon>Deinococcota</taxon>
        <taxon>Deinococci</taxon>
        <taxon>Deinococcales</taxon>
        <taxon>Deinococcaceae</taxon>
        <taxon>Deinococcus</taxon>
    </lineage>
</organism>
<dbReference type="PANTHER" id="PTHR44757:SF2">
    <property type="entry name" value="BIOFILM ARCHITECTURE MAINTENANCE PROTEIN MBAA"/>
    <property type="match status" value="1"/>
</dbReference>
<dbReference type="InterPro" id="IPR001633">
    <property type="entry name" value="EAL_dom"/>
</dbReference>
<dbReference type="InterPro" id="IPR035965">
    <property type="entry name" value="PAS-like_dom_sf"/>
</dbReference>
<dbReference type="PROSITE" id="PS50112">
    <property type="entry name" value="PAS"/>
    <property type="match status" value="1"/>
</dbReference>
<dbReference type="PANTHER" id="PTHR44757">
    <property type="entry name" value="DIGUANYLATE CYCLASE DGCP"/>
    <property type="match status" value="1"/>
</dbReference>
<dbReference type="PROSITE" id="PS50113">
    <property type="entry name" value="PAC"/>
    <property type="match status" value="1"/>
</dbReference>
<keyword evidence="6" id="KW-1185">Reference proteome</keyword>
<dbReference type="SUPFAM" id="SSF141868">
    <property type="entry name" value="EAL domain-like"/>
    <property type="match status" value="1"/>
</dbReference>
<evidence type="ECO:0000259" key="1">
    <source>
        <dbReference type="PROSITE" id="PS50112"/>
    </source>
</evidence>
<gene>
    <name evidence="5" type="ORF">GCM10008955_20750</name>
</gene>
<dbReference type="Pfam" id="PF08448">
    <property type="entry name" value="PAS_4"/>
    <property type="match status" value="2"/>
</dbReference>
<feature type="domain" description="EAL" evidence="3">
    <location>
        <begin position="622"/>
        <end position="875"/>
    </location>
</feature>
<dbReference type="SMART" id="SM00267">
    <property type="entry name" value="GGDEF"/>
    <property type="match status" value="1"/>
</dbReference>
<dbReference type="Gene3D" id="3.30.70.270">
    <property type="match status" value="1"/>
</dbReference>
<dbReference type="SUPFAM" id="SSF55785">
    <property type="entry name" value="PYP-like sensor domain (PAS domain)"/>
    <property type="match status" value="2"/>
</dbReference>
<dbReference type="InterPro" id="IPR052155">
    <property type="entry name" value="Biofilm_reg_signaling"/>
</dbReference>
<dbReference type="CDD" id="cd00130">
    <property type="entry name" value="PAS"/>
    <property type="match status" value="1"/>
</dbReference>
<dbReference type="InterPro" id="IPR000014">
    <property type="entry name" value="PAS"/>
</dbReference>
<feature type="domain" description="GGDEF" evidence="4">
    <location>
        <begin position="488"/>
        <end position="613"/>
    </location>
</feature>
<dbReference type="InterPro" id="IPR035919">
    <property type="entry name" value="EAL_sf"/>
</dbReference>
<dbReference type="Pfam" id="PF00563">
    <property type="entry name" value="EAL"/>
    <property type="match status" value="1"/>
</dbReference>
<dbReference type="CDD" id="cd01949">
    <property type="entry name" value="GGDEF"/>
    <property type="match status" value="1"/>
</dbReference>
<accession>A0ABQ2EUW5</accession>
<reference evidence="6" key="1">
    <citation type="journal article" date="2019" name="Int. J. Syst. Evol. Microbiol.">
        <title>The Global Catalogue of Microorganisms (GCM) 10K type strain sequencing project: providing services to taxonomists for standard genome sequencing and annotation.</title>
        <authorList>
            <consortium name="The Broad Institute Genomics Platform"/>
            <consortium name="The Broad Institute Genome Sequencing Center for Infectious Disease"/>
            <person name="Wu L."/>
            <person name="Ma J."/>
        </authorList>
    </citation>
    <scope>NUCLEOTIDE SEQUENCE [LARGE SCALE GENOMIC DNA]</scope>
    <source>
        <strain evidence="6">JCM 30331</strain>
    </source>
</reference>
<protein>
    <submittedName>
        <fullName evidence="5">GGDEF domain-containing protein</fullName>
    </submittedName>
</protein>
<evidence type="ECO:0000313" key="5">
    <source>
        <dbReference type="EMBL" id="GGK26799.1"/>
    </source>
</evidence>
<evidence type="ECO:0000259" key="4">
    <source>
        <dbReference type="PROSITE" id="PS50887"/>
    </source>
</evidence>
<sequence length="876" mass="92383">MTPVHTNPALHTALRDVLRLHSPLSTLLAPVGGEVLCVTAQEVTSQPGADLVPPDAWLDRGEMTWLTREGTLLGLLWGEGGPVPPDAVQVLTLLLSAARQDGPSRETDVLITQLPVPALWLSPDLKIRQVSRPFLEWFGLTDAAVMDRALAEIVPGQPELVRALEQAAAGRAARLPEMVFQLPDGPRPVRGETRPFFGAGLAGVMALWQDTTAEHVQAQQIQALLDTDVPTALLKEDGAVLQASTGLLELAPPTAVAVPGAPLWAWPCFADVPSEAVQQLVSVASGGGAAQADVPLALGGTLALSVRRTSVPGLMIASSTPRGSRASAAPAGLVAQMLSHLEDAAVALDHSGRVQFVSDPAATLLGVDAARLLGLGFARVLADLGVHAFTPQGEPLPLPDWKDQHKNFEREIQLALPSGTVRTMQLRGSMLDLEGSQGGKPGLLLSARDVTALRHAQAKMRHDARHDALTGLLNRAGLREVLSRPPSAPEAVACLGVEDFASLTAALGRTAFDHLLIQLAARLNDLAAAYGGEAARLADTVFAVQLPGMGAAEAAGRLRSMLAAPLRAGRRDVPLGCALGVTDQAAEDRLADAEIAMQHARQRGRTQVSLFEPGMRAEVARTFELEDALTQALGGEQFTLLYQPSVRLSDGRPLGAEALLRWNHPTMGVLSPGAFLPVASRMDLLTGVSEWVVKAALRGRREVRSAQPGAFADWQVSVNLSLAELQGSAGLGGLLPLLRAEGAPDIEVTAGSLLDHSQDTLGLLEQLRSLGAHLSVDDFGDSSTNLAALTRFPLSAVKLHPTLTARVPEDARSVTLVQGTVDLAHRLGLNVTAVGVETPEQLAMLRDLGCDAAQGYAIAPPLSTPDLLTWLKSYER</sequence>
<dbReference type="PROSITE" id="PS50883">
    <property type="entry name" value="EAL"/>
    <property type="match status" value="1"/>
</dbReference>
<comment type="caution">
    <text evidence="5">The sequence shown here is derived from an EMBL/GenBank/DDBJ whole genome shotgun (WGS) entry which is preliminary data.</text>
</comment>
<dbReference type="Gene3D" id="3.30.450.20">
    <property type="entry name" value="PAS domain"/>
    <property type="match status" value="2"/>
</dbReference>
<evidence type="ECO:0000259" key="2">
    <source>
        <dbReference type="PROSITE" id="PS50113"/>
    </source>
</evidence>
<dbReference type="RefSeq" id="WP_189007834.1">
    <property type="nucleotide sequence ID" value="NZ_BMPP01000007.1"/>
</dbReference>
<dbReference type="EMBL" id="BMPP01000007">
    <property type="protein sequence ID" value="GGK26799.1"/>
    <property type="molecule type" value="Genomic_DNA"/>
</dbReference>
<dbReference type="PROSITE" id="PS50887">
    <property type="entry name" value="GGDEF"/>
    <property type="match status" value="1"/>
</dbReference>
<dbReference type="Proteomes" id="UP000647587">
    <property type="component" value="Unassembled WGS sequence"/>
</dbReference>
<evidence type="ECO:0000313" key="6">
    <source>
        <dbReference type="Proteomes" id="UP000647587"/>
    </source>
</evidence>
<dbReference type="SMART" id="SM00052">
    <property type="entry name" value="EAL"/>
    <property type="match status" value="1"/>
</dbReference>
<dbReference type="InterPro" id="IPR043128">
    <property type="entry name" value="Rev_trsase/Diguanyl_cyclase"/>
</dbReference>